<dbReference type="InterPro" id="IPR001356">
    <property type="entry name" value="HD"/>
</dbReference>
<dbReference type="EMBL" id="CAJVCH010072544">
    <property type="protein sequence ID" value="CAG7720652.1"/>
    <property type="molecule type" value="Genomic_DNA"/>
</dbReference>
<reference evidence="9" key="1">
    <citation type="submission" date="2021-06" db="EMBL/GenBank/DDBJ databases">
        <authorList>
            <person name="Hodson N. C."/>
            <person name="Mongue J. A."/>
            <person name="Jaron S. K."/>
        </authorList>
    </citation>
    <scope>NUCLEOTIDE SEQUENCE</scope>
</reference>
<feature type="compositionally biased region" description="Low complexity" evidence="7">
    <location>
        <begin position="277"/>
        <end position="286"/>
    </location>
</feature>
<name>A0A8J2JKI5_9HEXA</name>
<evidence type="ECO:0000256" key="2">
    <source>
        <dbReference type="ARBA" id="ARBA00023125"/>
    </source>
</evidence>
<organism evidence="9 10">
    <name type="scientific">Allacma fusca</name>
    <dbReference type="NCBI Taxonomy" id="39272"/>
    <lineage>
        <taxon>Eukaryota</taxon>
        <taxon>Metazoa</taxon>
        <taxon>Ecdysozoa</taxon>
        <taxon>Arthropoda</taxon>
        <taxon>Hexapoda</taxon>
        <taxon>Collembola</taxon>
        <taxon>Symphypleona</taxon>
        <taxon>Sminthuridae</taxon>
        <taxon>Allacma</taxon>
    </lineage>
</organism>
<gene>
    <name evidence="9" type="ORF">AFUS01_LOCUS9922</name>
</gene>
<dbReference type="InterPro" id="IPR051000">
    <property type="entry name" value="Homeobox_DNA-bind_prot"/>
</dbReference>
<proteinExistence type="predicted"/>
<feature type="DNA-binding region" description="Homeobox" evidence="5">
    <location>
        <begin position="204"/>
        <end position="263"/>
    </location>
</feature>
<evidence type="ECO:0000256" key="4">
    <source>
        <dbReference type="ARBA" id="ARBA00023242"/>
    </source>
</evidence>
<dbReference type="GO" id="GO:0005634">
    <property type="term" value="C:nucleus"/>
    <property type="evidence" value="ECO:0007669"/>
    <property type="project" value="UniProtKB-SubCell"/>
</dbReference>
<comment type="subcellular location">
    <subcellularLocation>
        <location evidence="1 5 6">Nucleus</location>
    </subcellularLocation>
</comment>
<sequence length="307" mass="34577">MSKSVPKKSFRIDDLLSRKSGGTLLIPEDSDQQDTHGTKIKPENYHPHNIPTEGTKQFWEDGKNLRHLPQFRKSHPNPESSSLFGKFGPPSNGLPLPLYLPEHLSPFSSMGPLTHYRDAVQHYHDFVNSSQIPFTFYNNPSHPGLPAISAFRTLRESMSPEELAAVRSFSHQPDGYYAASLAYLSNNASPFSMASLLGNNGNKRKGGQIRFTNFQTAQLEKSFLDHKYLNANDRKKLANSLGLSDRQVKTWFQNRRAKLRKTKELNCVDIDREMVRSSSSERQSYSPDPGNCDSPATSGHDTEDRSP</sequence>
<evidence type="ECO:0000256" key="7">
    <source>
        <dbReference type="SAM" id="MobiDB-lite"/>
    </source>
</evidence>
<dbReference type="OrthoDB" id="6159439at2759"/>
<evidence type="ECO:0000256" key="5">
    <source>
        <dbReference type="PROSITE-ProRule" id="PRU00108"/>
    </source>
</evidence>
<dbReference type="Proteomes" id="UP000708208">
    <property type="component" value="Unassembled WGS sequence"/>
</dbReference>
<dbReference type="SMART" id="SM00389">
    <property type="entry name" value="HOX"/>
    <property type="match status" value="1"/>
</dbReference>
<feature type="region of interest" description="Disordered" evidence="7">
    <location>
        <begin position="21"/>
        <end position="50"/>
    </location>
</feature>
<evidence type="ECO:0000313" key="10">
    <source>
        <dbReference type="Proteomes" id="UP000708208"/>
    </source>
</evidence>
<feature type="domain" description="Homeobox" evidence="8">
    <location>
        <begin position="202"/>
        <end position="262"/>
    </location>
</feature>
<evidence type="ECO:0000256" key="1">
    <source>
        <dbReference type="ARBA" id="ARBA00004123"/>
    </source>
</evidence>
<comment type="caution">
    <text evidence="9">The sequence shown here is derived from an EMBL/GenBank/DDBJ whole genome shotgun (WGS) entry which is preliminary data.</text>
</comment>
<dbReference type="PROSITE" id="PS50071">
    <property type="entry name" value="HOMEOBOX_2"/>
    <property type="match status" value="1"/>
</dbReference>
<keyword evidence="4 5" id="KW-0539">Nucleus</keyword>
<feature type="region of interest" description="Disordered" evidence="7">
    <location>
        <begin position="271"/>
        <end position="307"/>
    </location>
</feature>
<dbReference type="PANTHER" id="PTHR24324">
    <property type="entry name" value="HOMEOBOX PROTEIN HHEX"/>
    <property type="match status" value="1"/>
</dbReference>
<feature type="compositionally biased region" description="Basic and acidic residues" evidence="7">
    <location>
        <begin position="33"/>
        <end position="46"/>
    </location>
</feature>
<dbReference type="InterPro" id="IPR017970">
    <property type="entry name" value="Homeobox_CS"/>
</dbReference>
<dbReference type="PROSITE" id="PS00027">
    <property type="entry name" value="HOMEOBOX_1"/>
    <property type="match status" value="1"/>
</dbReference>
<evidence type="ECO:0000256" key="3">
    <source>
        <dbReference type="ARBA" id="ARBA00023155"/>
    </source>
</evidence>
<dbReference type="GO" id="GO:0000981">
    <property type="term" value="F:DNA-binding transcription factor activity, RNA polymerase II-specific"/>
    <property type="evidence" value="ECO:0007669"/>
    <property type="project" value="InterPro"/>
</dbReference>
<keyword evidence="3 5" id="KW-0371">Homeobox</keyword>
<dbReference type="PANTHER" id="PTHR24324:SF5">
    <property type="entry name" value="HEMATOPOIETICALLY-EXPRESSED HOMEOBOX PROTEIN HHEX"/>
    <property type="match status" value="1"/>
</dbReference>
<evidence type="ECO:0000256" key="6">
    <source>
        <dbReference type="RuleBase" id="RU000682"/>
    </source>
</evidence>
<keyword evidence="2 5" id="KW-0238">DNA-binding</keyword>
<evidence type="ECO:0000259" key="8">
    <source>
        <dbReference type="PROSITE" id="PS50071"/>
    </source>
</evidence>
<evidence type="ECO:0000313" key="9">
    <source>
        <dbReference type="EMBL" id="CAG7720652.1"/>
    </source>
</evidence>
<dbReference type="Pfam" id="PF00046">
    <property type="entry name" value="Homeodomain"/>
    <property type="match status" value="1"/>
</dbReference>
<dbReference type="GO" id="GO:0030154">
    <property type="term" value="P:cell differentiation"/>
    <property type="evidence" value="ECO:0007669"/>
    <property type="project" value="TreeGrafter"/>
</dbReference>
<dbReference type="GO" id="GO:0000978">
    <property type="term" value="F:RNA polymerase II cis-regulatory region sequence-specific DNA binding"/>
    <property type="evidence" value="ECO:0007669"/>
    <property type="project" value="TreeGrafter"/>
</dbReference>
<keyword evidence="10" id="KW-1185">Reference proteome</keyword>
<dbReference type="CDD" id="cd00086">
    <property type="entry name" value="homeodomain"/>
    <property type="match status" value="1"/>
</dbReference>
<protein>
    <recommendedName>
        <fullName evidence="8">Homeobox domain-containing protein</fullName>
    </recommendedName>
</protein>
<dbReference type="AlphaFoldDB" id="A0A8J2JKI5"/>
<accession>A0A8J2JKI5</accession>